<comment type="caution">
    <text evidence="9">The sequence shown here is derived from an EMBL/GenBank/DDBJ whole genome shotgun (WGS) entry which is preliminary data.</text>
</comment>
<comment type="function">
    <text evidence="1">Catalyzes the irreversible reduction of 2,3-butanediol to (S)-acetoin in the presence of NADH.</text>
</comment>
<dbReference type="InterPro" id="IPR036291">
    <property type="entry name" value="NAD(P)-bd_dom_sf"/>
</dbReference>
<dbReference type="PANTHER" id="PTHR43639">
    <property type="entry name" value="OXIDOREDUCTASE, SHORT-CHAIN DEHYDROGENASE/REDUCTASE FAMILY (AFU_ORTHOLOGUE AFUA_5G02870)"/>
    <property type="match status" value="1"/>
</dbReference>
<dbReference type="SUPFAM" id="SSF51735">
    <property type="entry name" value="NAD(P)-binding Rossmann-fold domains"/>
    <property type="match status" value="1"/>
</dbReference>
<accession>A0ABD4EFI1</accession>
<evidence type="ECO:0000256" key="2">
    <source>
        <dbReference type="ARBA" id="ARBA00006484"/>
    </source>
</evidence>
<evidence type="ECO:0000313" key="9">
    <source>
        <dbReference type="EMBL" id="KXA38004.1"/>
    </source>
</evidence>
<comment type="similarity">
    <text evidence="2">Belongs to the short-chain dehydrogenases/reductases (SDR) family.</text>
</comment>
<dbReference type="AlphaFoldDB" id="A0ABD4EFI1"/>
<sequence>MMMTTLQDQVILITGASRGIGSAIAEACAQSGAHVIINYKSNTQAAQKTVSRCQAHGGIAEAIQADINQRQQVDEMMHYIQNNYGKLSCVVNNAFRPFEFNAETRQVADEMNWQDYATQFEGALLYTHNVIQAALPYLKQQQAASIINMTTNLIKRPIVPYHSYNVAKSALEAYTKNLAIDLGKYGIRVNCVAPGLVYPTNNTLATKEQLKQQLIQQTPLGRYTVPDDIAGPVMFLASDWSRFMTGQVLYVDGGLTI</sequence>
<dbReference type="Pfam" id="PF13561">
    <property type="entry name" value="adh_short_C2"/>
    <property type="match status" value="1"/>
</dbReference>
<evidence type="ECO:0000256" key="6">
    <source>
        <dbReference type="ARBA" id="ARBA00029989"/>
    </source>
</evidence>
<evidence type="ECO:0000256" key="7">
    <source>
        <dbReference type="ARBA" id="ARBA00031758"/>
    </source>
</evidence>
<dbReference type="GO" id="GO:0008206">
    <property type="term" value="P:bile acid metabolic process"/>
    <property type="evidence" value="ECO:0007669"/>
    <property type="project" value="UniProtKB-ARBA"/>
</dbReference>
<evidence type="ECO:0000256" key="1">
    <source>
        <dbReference type="ARBA" id="ARBA00003200"/>
    </source>
</evidence>
<proteinExistence type="inferred from homology"/>
<dbReference type="EMBL" id="LRQI01000061">
    <property type="protein sequence ID" value="KXA38004.1"/>
    <property type="molecule type" value="Genomic_DNA"/>
</dbReference>
<dbReference type="PRINTS" id="PR00081">
    <property type="entry name" value="GDHRDH"/>
</dbReference>
<name>A0ABD4EFI1_STALU</name>
<dbReference type="FunFam" id="3.40.50.720:FF:000084">
    <property type="entry name" value="Short-chain dehydrogenase reductase"/>
    <property type="match status" value="1"/>
</dbReference>
<evidence type="ECO:0000256" key="3">
    <source>
        <dbReference type="ARBA" id="ARBA00012848"/>
    </source>
</evidence>
<evidence type="ECO:0000256" key="4">
    <source>
        <dbReference type="ARBA" id="ARBA00016110"/>
    </source>
</evidence>
<protein>
    <recommendedName>
        <fullName evidence="4">Diacetyl reductase [(S)-acetoin forming]</fullName>
        <ecNumber evidence="3">1.1.1.304</ecNumber>
    </recommendedName>
    <alternativeName>
        <fullName evidence="6">Acetoin(diacetyl) reductase</fullName>
    </alternativeName>
    <alternativeName>
        <fullName evidence="7">Meso-2,3-butanediol dehydrogenase</fullName>
    </alternativeName>
</protein>
<dbReference type="InterPro" id="IPR002347">
    <property type="entry name" value="SDR_fam"/>
</dbReference>
<dbReference type="GO" id="GO:0052588">
    <property type="term" value="F:diacetyl reductase ((S)-acetoin forming) (NAD+) activity"/>
    <property type="evidence" value="ECO:0007669"/>
    <property type="project" value="UniProtKB-EC"/>
</dbReference>
<keyword evidence="5" id="KW-0560">Oxidoreductase</keyword>
<reference evidence="9 10" key="1">
    <citation type="submission" date="2016-01" db="EMBL/GenBank/DDBJ databases">
        <authorList>
            <person name="Mitreva M."/>
            <person name="Pepin K.H."/>
            <person name="Mihindukulasuriya K.A."/>
            <person name="Fulton R."/>
            <person name="Fronick C."/>
            <person name="O'Laughlin M."/>
            <person name="Miner T."/>
            <person name="Herter B."/>
            <person name="Rosa B.A."/>
            <person name="Cordes M."/>
            <person name="Tomlinson C."/>
            <person name="Wollam A."/>
            <person name="Palsikar V.B."/>
            <person name="Mardis E.R."/>
            <person name="Wilson R.K."/>
        </authorList>
    </citation>
    <scope>NUCLEOTIDE SEQUENCE [LARGE SCALE GENOMIC DNA]</scope>
    <source>
        <strain evidence="9 10">MJR7738</strain>
    </source>
</reference>
<evidence type="ECO:0000256" key="5">
    <source>
        <dbReference type="ARBA" id="ARBA00023002"/>
    </source>
</evidence>
<dbReference type="Gene3D" id="3.40.50.720">
    <property type="entry name" value="NAD(P)-binding Rossmann-like Domain"/>
    <property type="match status" value="1"/>
</dbReference>
<gene>
    <name evidence="9" type="ORF">HMPREF3225_01392</name>
</gene>
<organism evidence="9 10">
    <name type="scientific">Staphylococcus lugdunensis</name>
    <dbReference type="NCBI Taxonomy" id="28035"/>
    <lineage>
        <taxon>Bacteria</taxon>
        <taxon>Bacillati</taxon>
        <taxon>Bacillota</taxon>
        <taxon>Bacilli</taxon>
        <taxon>Bacillales</taxon>
        <taxon>Staphylococcaceae</taxon>
        <taxon>Staphylococcus</taxon>
    </lineage>
</organism>
<comment type="catalytic activity">
    <reaction evidence="8">
        <text>(S)-acetoin + NAD(+) = diacetyl + NADH + H(+)</text>
        <dbReference type="Rhea" id="RHEA:27286"/>
        <dbReference type="ChEBI" id="CHEBI:15378"/>
        <dbReference type="ChEBI" id="CHEBI:15687"/>
        <dbReference type="ChEBI" id="CHEBI:16583"/>
        <dbReference type="ChEBI" id="CHEBI:57540"/>
        <dbReference type="ChEBI" id="CHEBI:57945"/>
        <dbReference type="EC" id="1.1.1.304"/>
    </reaction>
</comment>
<dbReference type="Proteomes" id="UP000070063">
    <property type="component" value="Unassembled WGS sequence"/>
</dbReference>
<dbReference type="PANTHER" id="PTHR43639:SF1">
    <property type="entry name" value="SHORT-CHAIN DEHYDROGENASE_REDUCTASE FAMILY PROTEIN"/>
    <property type="match status" value="1"/>
</dbReference>
<evidence type="ECO:0000256" key="8">
    <source>
        <dbReference type="ARBA" id="ARBA00047315"/>
    </source>
</evidence>
<evidence type="ECO:0000313" key="10">
    <source>
        <dbReference type="Proteomes" id="UP000070063"/>
    </source>
</evidence>
<dbReference type="EC" id="1.1.1.304" evidence="3"/>